<organism evidence="7 8">
    <name type="scientific">Ktedonobacter racemifer DSM 44963</name>
    <dbReference type="NCBI Taxonomy" id="485913"/>
    <lineage>
        <taxon>Bacteria</taxon>
        <taxon>Bacillati</taxon>
        <taxon>Chloroflexota</taxon>
        <taxon>Ktedonobacteria</taxon>
        <taxon>Ktedonobacterales</taxon>
        <taxon>Ktedonobacteraceae</taxon>
        <taxon>Ktedonobacter</taxon>
    </lineage>
</organism>
<dbReference type="InterPro" id="IPR010998">
    <property type="entry name" value="Integrase_recombinase_N"/>
</dbReference>
<evidence type="ECO:0000259" key="5">
    <source>
        <dbReference type="PROSITE" id="PS51898"/>
    </source>
</evidence>
<accession>D6TGH1</accession>
<dbReference type="Proteomes" id="UP000004508">
    <property type="component" value="Unassembled WGS sequence"/>
</dbReference>
<reference evidence="7 8" key="1">
    <citation type="journal article" date="2011" name="Stand. Genomic Sci.">
        <title>Non-contiguous finished genome sequence and contextual data of the filamentous soil bacterium Ktedonobacter racemifer type strain (SOSP1-21).</title>
        <authorList>
            <person name="Chang Y.J."/>
            <person name="Land M."/>
            <person name="Hauser L."/>
            <person name="Chertkov O."/>
            <person name="Del Rio T.G."/>
            <person name="Nolan M."/>
            <person name="Copeland A."/>
            <person name="Tice H."/>
            <person name="Cheng J.F."/>
            <person name="Lucas S."/>
            <person name="Han C."/>
            <person name="Goodwin L."/>
            <person name="Pitluck S."/>
            <person name="Ivanova N."/>
            <person name="Ovchinikova G."/>
            <person name="Pati A."/>
            <person name="Chen A."/>
            <person name="Palaniappan K."/>
            <person name="Mavromatis K."/>
            <person name="Liolios K."/>
            <person name="Brettin T."/>
            <person name="Fiebig A."/>
            <person name="Rohde M."/>
            <person name="Abt B."/>
            <person name="Goker M."/>
            <person name="Detter J.C."/>
            <person name="Woyke T."/>
            <person name="Bristow J."/>
            <person name="Eisen J.A."/>
            <person name="Markowitz V."/>
            <person name="Hugenholtz P."/>
            <person name="Kyrpides N.C."/>
            <person name="Klenk H.P."/>
            <person name="Lapidus A."/>
        </authorList>
    </citation>
    <scope>NUCLEOTIDE SEQUENCE [LARGE SCALE GENOMIC DNA]</scope>
    <source>
        <strain evidence="8">DSM 44963</strain>
    </source>
</reference>
<keyword evidence="3" id="KW-0233">DNA recombination</keyword>
<evidence type="ECO:0000256" key="3">
    <source>
        <dbReference type="ARBA" id="ARBA00023172"/>
    </source>
</evidence>
<dbReference type="InterPro" id="IPR004107">
    <property type="entry name" value="Integrase_SAM-like_N"/>
</dbReference>
<dbReference type="Gene3D" id="1.10.150.130">
    <property type="match status" value="1"/>
</dbReference>
<dbReference type="RefSeq" id="WP_007908247.1">
    <property type="nucleotide sequence ID" value="NZ_ADVG01000001.1"/>
</dbReference>
<dbReference type="Pfam" id="PF00589">
    <property type="entry name" value="Phage_integrase"/>
    <property type="match status" value="1"/>
</dbReference>
<feature type="domain" description="Core-binding (CB)" evidence="6">
    <location>
        <begin position="64"/>
        <end position="148"/>
    </location>
</feature>
<dbReference type="PROSITE" id="PS51900">
    <property type="entry name" value="CB"/>
    <property type="match status" value="1"/>
</dbReference>
<evidence type="ECO:0000313" key="8">
    <source>
        <dbReference type="Proteomes" id="UP000004508"/>
    </source>
</evidence>
<proteinExistence type="predicted"/>
<dbReference type="InterPro" id="IPR050090">
    <property type="entry name" value="Tyrosine_recombinase_XerCD"/>
</dbReference>
<dbReference type="GO" id="GO:0015074">
    <property type="term" value="P:DNA integration"/>
    <property type="evidence" value="ECO:0007669"/>
    <property type="project" value="UniProtKB-KW"/>
</dbReference>
<dbReference type="PROSITE" id="PS51898">
    <property type="entry name" value="TYR_RECOMBINASE"/>
    <property type="match status" value="1"/>
</dbReference>
<evidence type="ECO:0000256" key="2">
    <source>
        <dbReference type="ARBA" id="ARBA00023125"/>
    </source>
</evidence>
<gene>
    <name evidence="7" type="ORF">Krac_12315</name>
</gene>
<feature type="domain" description="Tyr recombinase" evidence="5">
    <location>
        <begin position="169"/>
        <end position="370"/>
    </location>
</feature>
<evidence type="ECO:0000313" key="7">
    <source>
        <dbReference type="EMBL" id="EFH90683.1"/>
    </source>
</evidence>
<dbReference type="FunCoup" id="D6TGH1">
    <property type="interactions" value="95"/>
</dbReference>
<name>D6TGH1_KTERA</name>
<evidence type="ECO:0000259" key="6">
    <source>
        <dbReference type="PROSITE" id="PS51900"/>
    </source>
</evidence>
<sequence>MPKRRGHGEGSVYPRKDGRFAGYIRLEGGKKKYFYGSTRKEVQDKVRAALNEKERGTLATGPNPLLKDYLPEWLETVCKPPYRAPSTYLHYRSAMKKHIIPEIGHLKIRNLTPRHIQELYAKKIRDGAKPPTIKLMHEVLSGSLNSALQWEMVSKNVASQVTVPKGVQREIVPLTEEQARVLLEIARGHRLEGMILLAVTTGLRRGEITALKWSDIDFDARLLFIKHTVSHVAFMGYVEKEPKTRAGKRTIHLPEAVIQTLQQHYSEQKAKAEEMGLSLSEWNPKGLVFLSKLRSYMHSPQTLKEFHQIVAQAGLPKMRFHDLRHSAATILLAKGVHPKVVQELLGHSSIAMTMNIYSHVMPSMRKEVASIMDTIFSEEKEGDEP</sequence>
<keyword evidence="1" id="KW-0229">DNA integration</keyword>
<dbReference type="InParanoid" id="D6TGH1"/>
<dbReference type="OrthoDB" id="156970at2"/>
<evidence type="ECO:0000256" key="1">
    <source>
        <dbReference type="ARBA" id="ARBA00022908"/>
    </source>
</evidence>
<dbReference type="STRING" id="485913.Krac_12315"/>
<dbReference type="GO" id="GO:0003677">
    <property type="term" value="F:DNA binding"/>
    <property type="evidence" value="ECO:0007669"/>
    <property type="project" value="UniProtKB-UniRule"/>
</dbReference>
<dbReference type="InterPro" id="IPR011010">
    <property type="entry name" value="DNA_brk_join_enz"/>
</dbReference>
<dbReference type="AlphaFoldDB" id="D6TGH1"/>
<keyword evidence="8" id="KW-1185">Reference proteome</keyword>
<dbReference type="EMBL" id="ADVG01000001">
    <property type="protein sequence ID" value="EFH90683.1"/>
    <property type="molecule type" value="Genomic_DNA"/>
</dbReference>
<dbReference type="eggNOG" id="COG0582">
    <property type="taxonomic scope" value="Bacteria"/>
</dbReference>
<dbReference type="InterPro" id="IPR013762">
    <property type="entry name" value="Integrase-like_cat_sf"/>
</dbReference>
<dbReference type="GO" id="GO:0006310">
    <property type="term" value="P:DNA recombination"/>
    <property type="evidence" value="ECO:0007669"/>
    <property type="project" value="UniProtKB-KW"/>
</dbReference>
<comment type="caution">
    <text evidence="7">The sequence shown here is derived from an EMBL/GenBank/DDBJ whole genome shotgun (WGS) entry which is preliminary data.</text>
</comment>
<dbReference type="Gene3D" id="1.10.443.10">
    <property type="entry name" value="Intergrase catalytic core"/>
    <property type="match status" value="1"/>
</dbReference>
<dbReference type="InterPro" id="IPR044068">
    <property type="entry name" value="CB"/>
</dbReference>
<dbReference type="SUPFAM" id="SSF56349">
    <property type="entry name" value="DNA breaking-rejoining enzymes"/>
    <property type="match status" value="1"/>
</dbReference>
<keyword evidence="2 4" id="KW-0238">DNA-binding</keyword>
<dbReference type="CDD" id="cd01189">
    <property type="entry name" value="INT_ICEBs1_C_like"/>
    <property type="match status" value="1"/>
</dbReference>
<dbReference type="PANTHER" id="PTHR30349">
    <property type="entry name" value="PHAGE INTEGRASE-RELATED"/>
    <property type="match status" value="1"/>
</dbReference>
<dbReference type="InterPro" id="IPR002104">
    <property type="entry name" value="Integrase_catalytic"/>
</dbReference>
<dbReference type="PANTHER" id="PTHR30349:SF91">
    <property type="entry name" value="INTA PROTEIN"/>
    <property type="match status" value="1"/>
</dbReference>
<dbReference type="Pfam" id="PF14659">
    <property type="entry name" value="Phage_int_SAM_3"/>
    <property type="match status" value="1"/>
</dbReference>
<protein>
    <submittedName>
        <fullName evidence="7">Integrase family protein</fullName>
    </submittedName>
</protein>
<evidence type="ECO:0000256" key="4">
    <source>
        <dbReference type="PROSITE-ProRule" id="PRU01248"/>
    </source>
</evidence>